<dbReference type="InterPro" id="IPR003400">
    <property type="entry name" value="ExbD"/>
</dbReference>
<dbReference type="GO" id="GO:0005886">
    <property type="term" value="C:plasma membrane"/>
    <property type="evidence" value="ECO:0007669"/>
    <property type="project" value="UniProtKB-SubCell"/>
</dbReference>
<proteinExistence type="inferred from homology"/>
<evidence type="ECO:0000313" key="10">
    <source>
        <dbReference type="Proteomes" id="UP000015462"/>
    </source>
</evidence>
<dbReference type="Pfam" id="PF02472">
    <property type="entry name" value="ExbD"/>
    <property type="match status" value="1"/>
</dbReference>
<keyword evidence="4 7" id="KW-0812">Transmembrane</keyword>
<keyword evidence="6 8" id="KW-0472">Membrane</keyword>
<accession>A0AB33Z3P5</accession>
<dbReference type="PANTHER" id="PTHR30558">
    <property type="entry name" value="EXBD MEMBRANE COMPONENT OF PMF-DRIVEN MACROMOLECULE IMPORT SYSTEM"/>
    <property type="match status" value="1"/>
</dbReference>
<evidence type="ECO:0000256" key="3">
    <source>
        <dbReference type="ARBA" id="ARBA00022475"/>
    </source>
</evidence>
<comment type="caution">
    <text evidence="9">The sequence shown here is derived from an EMBL/GenBank/DDBJ whole genome shotgun (WGS) entry which is preliminary data.</text>
</comment>
<dbReference type="GO" id="GO:0022857">
    <property type="term" value="F:transmembrane transporter activity"/>
    <property type="evidence" value="ECO:0007669"/>
    <property type="project" value="InterPro"/>
</dbReference>
<evidence type="ECO:0000256" key="8">
    <source>
        <dbReference type="SAM" id="Phobius"/>
    </source>
</evidence>
<evidence type="ECO:0000256" key="2">
    <source>
        <dbReference type="ARBA" id="ARBA00005811"/>
    </source>
</evidence>
<dbReference type="EMBL" id="ASHL01000001">
    <property type="protein sequence ID" value="EPD13965.1"/>
    <property type="molecule type" value="Genomic_DNA"/>
</dbReference>
<dbReference type="GO" id="GO:0015031">
    <property type="term" value="P:protein transport"/>
    <property type="evidence" value="ECO:0007669"/>
    <property type="project" value="UniProtKB-KW"/>
</dbReference>
<protein>
    <submittedName>
        <fullName evidence="9">GTP cyclohydrolase I</fullName>
    </submittedName>
</protein>
<comment type="similarity">
    <text evidence="2 7">Belongs to the ExbD/TolR family.</text>
</comment>
<keyword evidence="10" id="KW-1185">Reference proteome</keyword>
<evidence type="ECO:0000256" key="1">
    <source>
        <dbReference type="ARBA" id="ARBA00004162"/>
    </source>
</evidence>
<dbReference type="AlphaFoldDB" id="A0AB33Z3P5"/>
<name>A0AB33Z3P5_9GAMM</name>
<gene>
    <name evidence="9" type="ORF">L196_00660</name>
</gene>
<dbReference type="PANTHER" id="PTHR30558:SF3">
    <property type="entry name" value="BIOPOLYMER TRANSPORT PROTEIN EXBD-RELATED"/>
    <property type="match status" value="1"/>
</dbReference>
<keyword evidence="7" id="KW-0813">Transport</keyword>
<sequence>MNFKRKNREGFDLNLTPLIDVVFLLLIFFMVTTTFDRETQLKIELPQASGEQKQATKTLEVSIDSKSRFFINDKELVNSGLETIKKALKQAAGDQKNPPLLISADGQATHQSVITVLDAAGQLGFVNITFAANQPVPKQ</sequence>
<evidence type="ECO:0000313" key="9">
    <source>
        <dbReference type="EMBL" id="EPD13965.1"/>
    </source>
</evidence>
<dbReference type="Proteomes" id="UP000015462">
    <property type="component" value="Unassembled WGS sequence"/>
</dbReference>
<organism evidence="9 10">
    <name type="scientific">Cycloclasticus pugetii</name>
    <dbReference type="NCBI Taxonomy" id="34068"/>
    <lineage>
        <taxon>Bacteria</taxon>
        <taxon>Pseudomonadati</taxon>
        <taxon>Pseudomonadota</taxon>
        <taxon>Gammaproteobacteria</taxon>
        <taxon>Thiotrichales</taxon>
        <taxon>Piscirickettsiaceae</taxon>
        <taxon>Cycloclasticus</taxon>
    </lineage>
</organism>
<comment type="subcellular location">
    <subcellularLocation>
        <location evidence="1">Cell membrane</location>
        <topology evidence="1">Single-pass membrane protein</topology>
    </subcellularLocation>
    <subcellularLocation>
        <location evidence="7">Cell membrane</location>
        <topology evidence="7">Single-pass type II membrane protein</topology>
    </subcellularLocation>
</comment>
<keyword evidence="7" id="KW-0653">Protein transport</keyword>
<dbReference type="RefSeq" id="WP_015005654.1">
    <property type="nucleotide sequence ID" value="NZ_FQZJ01000002.1"/>
</dbReference>
<dbReference type="Gene3D" id="3.30.420.270">
    <property type="match status" value="1"/>
</dbReference>
<evidence type="ECO:0000256" key="4">
    <source>
        <dbReference type="ARBA" id="ARBA00022692"/>
    </source>
</evidence>
<keyword evidence="3" id="KW-1003">Cell membrane</keyword>
<feature type="transmembrane region" description="Helical" evidence="8">
    <location>
        <begin position="12"/>
        <end position="31"/>
    </location>
</feature>
<evidence type="ECO:0000256" key="6">
    <source>
        <dbReference type="ARBA" id="ARBA00023136"/>
    </source>
</evidence>
<evidence type="ECO:0000256" key="5">
    <source>
        <dbReference type="ARBA" id="ARBA00022989"/>
    </source>
</evidence>
<keyword evidence="5 8" id="KW-1133">Transmembrane helix</keyword>
<evidence type="ECO:0000256" key="7">
    <source>
        <dbReference type="RuleBase" id="RU003879"/>
    </source>
</evidence>
<reference evidence="9 10" key="1">
    <citation type="journal article" date="2013" name="Genome Announc.">
        <title>Genome Sequence of the Pyrene- and Fluoranthene-Degrading Bacterium Cycloclasticus sp. Strain PY97M.</title>
        <authorList>
            <person name="Cui Z."/>
            <person name="Xu G."/>
            <person name="Li Q."/>
            <person name="Gao W."/>
            <person name="Zheng L."/>
        </authorList>
    </citation>
    <scope>NUCLEOTIDE SEQUENCE [LARGE SCALE GENOMIC DNA]</scope>
    <source>
        <strain evidence="9 10">PY97M</strain>
    </source>
</reference>